<feature type="compositionally biased region" description="Basic and acidic residues" evidence="1">
    <location>
        <begin position="627"/>
        <end position="641"/>
    </location>
</feature>
<dbReference type="OrthoDB" id="4115400at2759"/>
<feature type="compositionally biased region" description="Basic residues" evidence="1">
    <location>
        <begin position="522"/>
        <end position="534"/>
    </location>
</feature>
<feature type="compositionally biased region" description="Basic and acidic residues" evidence="1">
    <location>
        <begin position="598"/>
        <end position="613"/>
    </location>
</feature>
<feature type="compositionally biased region" description="Low complexity" evidence="1">
    <location>
        <begin position="563"/>
        <end position="575"/>
    </location>
</feature>
<dbReference type="AlphaFoldDB" id="A0A1V6NJG5"/>
<dbReference type="Proteomes" id="UP000191408">
    <property type="component" value="Unassembled WGS sequence"/>
</dbReference>
<feature type="region of interest" description="Disordered" evidence="1">
    <location>
        <begin position="336"/>
        <end position="360"/>
    </location>
</feature>
<evidence type="ECO:0000256" key="1">
    <source>
        <dbReference type="SAM" id="MobiDB-lite"/>
    </source>
</evidence>
<accession>A0A1V6NJG5</accession>
<feature type="compositionally biased region" description="Low complexity" evidence="1">
    <location>
        <begin position="12"/>
        <end position="24"/>
    </location>
</feature>
<evidence type="ECO:0000313" key="2">
    <source>
        <dbReference type="EMBL" id="OQD64843.1"/>
    </source>
</evidence>
<feature type="compositionally biased region" description="Low complexity" evidence="1">
    <location>
        <begin position="37"/>
        <end position="46"/>
    </location>
</feature>
<feature type="region of interest" description="Disordered" evidence="1">
    <location>
        <begin position="443"/>
        <end position="712"/>
    </location>
</feature>
<keyword evidence="3" id="KW-1185">Reference proteome</keyword>
<feature type="compositionally biased region" description="Acidic residues" evidence="1">
    <location>
        <begin position="476"/>
        <end position="491"/>
    </location>
</feature>
<evidence type="ECO:0000313" key="3">
    <source>
        <dbReference type="Proteomes" id="UP000191408"/>
    </source>
</evidence>
<name>A0A1V6NJG5_PENPO</name>
<dbReference type="EMBL" id="MDYM01000007">
    <property type="protein sequence ID" value="OQD64843.1"/>
    <property type="molecule type" value="Genomic_DNA"/>
</dbReference>
<feature type="region of interest" description="Disordered" evidence="1">
    <location>
        <begin position="159"/>
        <end position="178"/>
    </location>
</feature>
<feature type="region of interest" description="Disordered" evidence="1">
    <location>
        <begin position="244"/>
        <end position="271"/>
    </location>
</feature>
<dbReference type="STRING" id="60169.A0A1V6NJG5"/>
<organism evidence="2 3">
    <name type="scientific">Penicillium polonicum</name>
    <dbReference type="NCBI Taxonomy" id="60169"/>
    <lineage>
        <taxon>Eukaryota</taxon>
        <taxon>Fungi</taxon>
        <taxon>Dikarya</taxon>
        <taxon>Ascomycota</taxon>
        <taxon>Pezizomycotina</taxon>
        <taxon>Eurotiomycetes</taxon>
        <taxon>Eurotiomycetidae</taxon>
        <taxon>Eurotiales</taxon>
        <taxon>Aspergillaceae</taxon>
        <taxon>Penicillium</taxon>
    </lineage>
</organism>
<feature type="region of interest" description="Disordered" evidence="1">
    <location>
        <begin position="108"/>
        <end position="153"/>
    </location>
</feature>
<feature type="compositionally biased region" description="Acidic residues" evidence="1">
    <location>
        <begin position="108"/>
        <end position="133"/>
    </location>
</feature>
<protein>
    <submittedName>
        <fullName evidence="2">Uncharacterized protein</fullName>
    </submittedName>
</protein>
<proteinExistence type="predicted"/>
<sequence>MAPIPRADLDGDIPSSDIGDSQDSPLRRQFSEPFRPQSTSTQISQSPEPMPRRLKCDWCGKLLMLPNDADVSEEDVLNDHINEAHPKSINFSGYDGADDGAEDLAEDLAEDGAEEIYDENGDLQDDDAIEQDEAIVQAGKPEYGETQDEEGEEITVELTTDDNIDTLPTAIQGNISHMPETKRDLLDWLSNPRTGYPEEYRAREAEWKRPDVKNRLARFWNVHDANKFSPNYDQEAAKCESSWDNAFHDPSKTKKRDAPEPASHPLPYKKPKVDKGQFLEVRAQEIDELVNMLRNPEKYTPEELYALTQTAAFVLKSFQDEYLALDDLYLKAHRHKRDEPSYQTKRHQMQGHKKKGGAPLAHVNEDKHDFEDKKEAMLYGYKHNYFSTNTPLVPIRTQQDPFVQGGFVPTPAQARKMVAKNKESGDLNPDGWAALKKHGVEYHPQLYEPRREPLVPKVTRKRKAAEVEVPTKSTDAEETQNESADGDETDEDNHPAKRRTRGRGGKTVVAESAHSDTNSRRGSGRGRGRGRGRGLGRLGSSRATFEVTPAPTQPSSRGRGRRGASSLASSSLPPAETSFSAVEPVATESPVESAPTSAKKEALSAEAIEEARRQKIANSKNPKRTKAMLDHWDRFNREGRIRNPKRSKAQIEQDRTVDGAADEVPKPTGPGRRKRSPSLAPLAGNLAPKGPTGLPSMASVQAQQQQPMPPTLPPMGVVSHYGPGPVNPFAAAAAPVAPMAQLGQPMPPQYAPFPYVQYHGMGPLPGHNPRDPRH</sequence>
<feature type="compositionally biased region" description="Basic residues" evidence="1">
    <location>
        <begin position="344"/>
        <end position="356"/>
    </location>
</feature>
<gene>
    <name evidence="2" type="ORF">PENPOL_c007G07052</name>
</gene>
<comment type="caution">
    <text evidence="2">The sequence shown here is derived from an EMBL/GenBank/DDBJ whole genome shotgun (WGS) entry which is preliminary data.</text>
</comment>
<feature type="region of interest" description="Disordered" evidence="1">
    <location>
        <begin position="1"/>
        <end position="52"/>
    </location>
</feature>
<feature type="compositionally biased region" description="Basic and acidic residues" evidence="1">
    <location>
        <begin position="246"/>
        <end position="259"/>
    </location>
</feature>
<reference evidence="3" key="1">
    <citation type="journal article" date="2017" name="Nat. Microbiol.">
        <title>Global analysis of biosynthetic gene clusters reveals vast potential of secondary metabolite production in Penicillium species.</title>
        <authorList>
            <person name="Nielsen J.C."/>
            <person name="Grijseels S."/>
            <person name="Prigent S."/>
            <person name="Ji B."/>
            <person name="Dainat J."/>
            <person name="Nielsen K.F."/>
            <person name="Frisvad J.C."/>
            <person name="Workman M."/>
            <person name="Nielsen J."/>
        </authorList>
    </citation>
    <scope>NUCLEOTIDE SEQUENCE [LARGE SCALE GENOMIC DNA]</scope>
    <source>
        <strain evidence="3">IBT 4502</strain>
    </source>
</reference>